<evidence type="ECO:0000313" key="2">
    <source>
        <dbReference type="Proteomes" id="UP000194885"/>
    </source>
</evidence>
<dbReference type="RefSeq" id="WP_086323664.1">
    <property type="nucleotide sequence ID" value="NZ_NGKW01000005.1"/>
</dbReference>
<evidence type="ECO:0000313" key="1">
    <source>
        <dbReference type="EMBL" id="OTN92963.1"/>
    </source>
</evidence>
<dbReference type="EMBL" id="NGKW01000005">
    <property type="protein sequence ID" value="OTN92963.1"/>
    <property type="molecule type" value="Genomic_DNA"/>
</dbReference>
<dbReference type="AlphaFoldDB" id="A0A242BBT6"/>
<accession>A0A242BBT6</accession>
<reference evidence="1 2" key="1">
    <citation type="submission" date="2017-05" db="EMBL/GenBank/DDBJ databases">
        <title>The Genome Sequence of Enterococcus faecium 7H8_DIV0219.</title>
        <authorList>
            <consortium name="The Broad Institute Genomics Platform"/>
            <consortium name="The Broad Institute Genomic Center for Infectious Diseases"/>
            <person name="Earl A."/>
            <person name="Manson A."/>
            <person name="Schwartman J."/>
            <person name="Gilmore M."/>
            <person name="Abouelleil A."/>
            <person name="Cao P."/>
            <person name="Chapman S."/>
            <person name="Cusick C."/>
            <person name="Shea T."/>
            <person name="Young S."/>
            <person name="Neafsey D."/>
            <person name="Nusbaum C."/>
            <person name="Birren B."/>
        </authorList>
    </citation>
    <scope>NUCLEOTIDE SEQUENCE [LARGE SCALE GENOMIC DNA]</scope>
    <source>
        <strain evidence="1 2">7H8_DIV0219</strain>
    </source>
</reference>
<proteinExistence type="predicted"/>
<protein>
    <submittedName>
        <fullName evidence="1">Uncharacterized protein</fullName>
    </submittedName>
</protein>
<sequence length="202" mass="24444">MELLEKESIDFYLERAWTVLRYAFFKEEEYDGLNSHQEAVLEFLNCSSRLQACWLWRIGDSIEKGTMVSKKTYAQKLYEFREEKINYTDIRFFDKMKEYPIYVNKEMMKAKRITPESFWAEDGIYRTSFLDAPQGAAGTEEELNQLNDRLFPDKDHLHIYLWNNEFTNYYNNGRYWDGAYVWSVYDEKRKRFTVFDASLVMI</sequence>
<comment type="caution">
    <text evidence="1">The sequence shown here is derived from an EMBL/GenBank/DDBJ whole genome shotgun (WGS) entry which is preliminary data.</text>
</comment>
<dbReference type="Proteomes" id="UP000194885">
    <property type="component" value="Unassembled WGS sequence"/>
</dbReference>
<organism evidence="1 2">
    <name type="scientific">Enterococcus faecium</name>
    <name type="common">Streptococcus faecium</name>
    <dbReference type="NCBI Taxonomy" id="1352"/>
    <lineage>
        <taxon>Bacteria</taxon>
        <taxon>Bacillati</taxon>
        <taxon>Bacillota</taxon>
        <taxon>Bacilli</taxon>
        <taxon>Lactobacillales</taxon>
        <taxon>Enterococcaceae</taxon>
        <taxon>Enterococcus</taxon>
    </lineage>
</organism>
<gene>
    <name evidence="1" type="ORF">A5810_002422</name>
</gene>
<name>A0A242BBT6_ENTFC</name>